<keyword evidence="2" id="KW-1185">Reference proteome</keyword>
<sequence length="127" mass="13918">MENMNENAGIELLLAHMKLEDFIEAMGSLYPSEDSAALEGSSLYMSQGEMDENEEISSPAMLENNRSSMLRDSVRYGTVDDLLAFANQLSNSPGSKPTQETGVLLNKVSPTNKHNVFFWGGVALKVL</sequence>
<reference evidence="1" key="3">
    <citation type="submission" date="2025-09" db="UniProtKB">
        <authorList>
            <consortium name="Ensembl"/>
        </authorList>
    </citation>
    <scope>IDENTIFICATION</scope>
</reference>
<reference evidence="1" key="1">
    <citation type="submission" date="2021-06" db="EMBL/GenBank/DDBJ databases">
        <authorList>
            <consortium name="Wellcome Sanger Institute Data Sharing"/>
        </authorList>
    </citation>
    <scope>NUCLEOTIDE SEQUENCE [LARGE SCALE GENOMIC DNA]</scope>
</reference>
<organism evidence="1 2">
    <name type="scientific">Erpetoichthys calabaricus</name>
    <name type="common">Rope fish</name>
    <name type="synonym">Calamoichthys calabaricus</name>
    <dbReference type="NCBI Taxonomy" id="27687"/>
    <lineage>
        <taxon>Eukaryota</taxon>
        <taxon>Metazoa</taxon>
        <taxon>Chordata</taxon>
        <taxon>Craniata</taxon>
        <taxon>Vertebrata</taxon>
        <taxon>Euteleostomi</taxon>
        <taxon>Actinopterygii</taxon>
        <taxon>Polypteriformes</taxon>
        <taxon>Polypteridae</taxon>
        <taxon>Erpetoichthys</taxon>
    </lineage>
</organism>
<dbReference type="AlphaFoldDB" id="A0A8C4RXV5"/>
<accession>A0A8C4RXV5</accession>
<dbReference type="Gene3D" id="3.30.200.20">
    <property type="entry name" value="Phosphorylase Kinase, domain 1"/>
    <property type="match status" value="1"/>
</dbReference>
<protein>
    <submittedName>
        <fullName evidence="1">Uncharacterized protein</fullName>
    </submittedName>
</protein>
<evidence type="ECO:0000313" key="1">
    <source>
        <dbReference type="Ensembl" id="ENSECRP00000008460.1"/>
    </source>
</evidence>
<dbReference type="Ensembl" id="ENSECRT00000008602.1">
    <property type="protein sequence ID" value="ENSECRP00000008460.1"/>
    <property type="gene ID" value="ENSECRG00000005670.1"/>
</dbReference>
<proteinExistence type="predicted"/>
<reference evidence="1" key="2">
    <citation type="submission" date="2025-08" db="UniProtKB">
        <authorList>
            <consortium name="Ensembl"/>
        </authorList>
    </citation>
    <scope>IDENTIFICATION</scope>
</reference>
<name>A0A8C4RXV5_ERPCA</name>
<dbReference type="Proteomes" id="UP000694620">
    <property type="component" value="Chromosome 6"/>
</dbReference>
<evidence type="ECO:0000313" key="2">
    <source>
        <dbReference type="Proteomes" id="UP000694620"/>
    </source>
</evidence>